<accession>A0A9Q0FCI5</accession>
<evidence type="ECO:0000256" key="8">
    <source>
        <dbReference type="SAM" id="MobiDB-lite"/>
    </source>
</evidence>
<dbReference type="PANTHER" id="PTHR48048:SF45">
    <property type="entry name" value="GLYCOSYLTRANSFERASE"/>
    <property type="match status" value="1"/>
</dbReference>
<evidence type="ECO:0000256" key="4">
    <source>
        <dbReference type="ARBA" id="ARBA00022679"/>
    </source>
</evidence>
<dbReference type="OrthoDB" id="5835829at2759"/>
<keyword evidence="4 6" id="KW-0808">Transferase</keyword>
<evidence type="ECO:0000256" key="1">
    <source>
        <dbReference type="ARBA" id="ARBA00004935"/>
    </source>
</evidence>
<dbReference type="EC" id="2.4.1.-" evidence="7"/>
<feature type="region of interest" description="Disordered" evidence="8">
    <location>
        <begin position="317"/>
        <end position="336"/>
    </location>
</feature>
<dbReference type="InterPro" id="IPR002213">
    <property type="entry name" value="UDP_glucos_trans"/>
</dbReference>
<dbReference type="SUPFAM" id="SSF53756">
    <property type="entry name" value="UDP-Glycosyltransferase/glycogen phosphorylase"/>
    <property type="match status" value="1"/>
</dbReference>
<dbReference type="Gene3D" id="3.40.50.2000">
    <property type="entry name" value="Glycogen Phosphorylase B"/>
    <property type="match status" value="2"/>
</dbReference>
<comment type="pathway">
    <text evidence="1">Pigment biosynthesis; anthocyanin biosynthesis.</text>
</comment>
<evidence type="ECO:0000313" key="9">
    <source>
        <dbReference type="EMBL" id="KAJ4828994.1"/>
    </source>
</evidence>
<reference evidence="9" key="1">
    <citation type="submission" date="2022-02" db="EMBL/GenBank/DDBJ databases">
        <authorList>
            <person name="Henning P.M."/>
            <person name="McCubbin A.G."/>
            <person name="Shore J.S."/>
        </authorList>
    </citation>
    <scope>NUCLEOTIDE SEQUENCE</scope>
    <source>
        <strain evidence="9">F60SS</strain>
        <tissue evidence="9">Leaves</tissue>
    </source>
</reference>
<dbReference type="EMBL" id="JAKUCV010006018">
    <property type="protein sequence ID" value="KAJ4828994.1"/>
    <property type="molecule type" value="Genomic_DNA"/>
</dbReference>
<gene>
    <name evidence="9" type="ORF">Tsubulata_931724</name>
</gene>
<dbReference type="FunFam" id="3.40.50.2000:FF:000056">
    <property type="entry name" value="Glycosyltransferase"/>
    <property type="match status" value="1"/>
</dbReference>
<sequence>MTKVELIFIPLAAAGHIVSAVELAKLLIDRDERLSITVIPIKFPFSNISNYTHSIPSSRIRFIDLPINELDPSLDFNEYFATMIKNSKHIVKETVSKLISQSSESSHDHQGEAFPKLGGFVLDMVCTAMIDVANEFGVPSYIFFASGAAALGLFFYMQDLHDEQGIDIAQFENSDAELAVPSLVNPVPASALPSSFFQKDMLQVLLTLTRKFRETKGIIVNTFSELEPYALKSLADGRIPPVFPVGPILNLKGNGQDGLNNNSSKFKEIMQWLDDQPPSSVVFLCFGSMGSFDVEQVKEIASALENSGHRFLWSLRKPPPKGKMESPTDYSDPRDALPDGFLDRTADVGRVIGWAPQVDVLAHPSVGGFVSHCGWNSTLESIRCGVPIAAWPIYAEQQLNAFHLVVELGLGVEIKLGYRKDERHKPPIVNASDIERGIRSLMDRNDQRIKLLDEMSKYSKEALEDGGSSYNTMGCLIQKIMDNIR</sequence>
<dbReference type="PANTHER" id="PTHR48048">
    <property type="entry name" value="GLYCOSYLTRANSFERASE"/>
    <property type="match status" value="1"/>
</dbReference>
<comment type="caution">
    <text evidence="9">The sequence shown here is derived from an EMBL/GenBank/DDBJ whole genome shotgun (WGS) entry which is preliminary data.</text>
</comment>
<evidence type="ECO:0000313" key="10">
    <source>
        <dbReference type="Proteomes" id="UP001141552"/>
    </source>
</evidence>
<organism evidence="9 10">
    <name type="scientific">Turnera subulata</name>
    <dbReference type="NCBI Taxonomy" id="218843"/>
    <lineage>
        <taxon>Eukaryota</taxon>
        <taxon>Viridiplantae</taxon>
        <taxon>Streptophyta</taxon>
        <taxon>Embryophyta</taxon>
        <taxon>Tracheophyta</taxon>
        <taxon>Spermatophyta</taxon>
        <taxon>Magnoliopsida</taxon>
        <taxon>eudicotyledons</taxon>
        <taxon>Gunneridae</taxon>
        <taxon>Pentapetalae</taxon>
        <taxon>rosids</taxon>
        <taxon>fabids</taxon>
        <taxon>Malpighiales</taxon>
        <taxon>Passifloraceae</taxon>
        <taxon>Turnera</taxon>
    </lineage>
</organism>
<proteinExistence type="inferred from homology"/>
<evidence type="ECO:0000256" key="3">
    <source>
        <dbReference type="ARBA" id="ARBA00022676"/>
    </source>
</evidence>
<comment type="catalytic activity">
    <reaction evidence="5">
        <text>an anthocyanidin + UDP-alpha-D-glucose + H(+) = an anthocyanidin 3-O-beta-D-glucoside + UDP</text>
        <dbReference type="Rhea" id="RHEA:20093"/>
        <dbReference type="ChEBI" id="CHEBI:15378"/>
        <dbReference type="ChEBI" id="CHEBI:16307"/>
        <dbReference type="ChEBI" id="CHEBI:58223"/>
        <dbReference type="ChEBI" id="CHEBI:58885"/>
        <dbReference type="ChEBI" id="CHEBI:143576"/>
        <dbReference type="EC" id="2.4.1.115"/>
    </reaction>
</comment>
<keyword evidence="10" id="KW-1185">Reference proteome</keyword>
<dbReference type="AlphaFoldDB" id="A0A9Q0FCI5"/>
<reference evidence="9" key="2">
    <citation type="journal article" date="2023" name="Plants (Basel)">
        <title>Annotation of the Turnera subulata (Passifloraceae) Draft Genome Reveals the S-Locus Evolved after the Divergence of Turneroideae from Passifloroideae in a Stepwise Manner.</title>
        <authorList>
            <person name="Henning P.M."/>
            <person name="Roalson E.H."/>
            <person name="Mir W."/>
            <person name="McCubbin A.G."/>
            <person name="Shore J.S."/>
        </authorList>
    </citation>
    <scope>NUCLEOTIDE SEQUENCE</scope>
    <source>
        <strain evidence="9">F60SS</strain>
    </source>
</reference>
<dbReference type="GO" id="GO:0047213">
    <property type="term" value="F:anthocyanidin 3-O-glucosyltransferase activity"/>
    <property type="evidence" value="ECO:0007669"/>
    <property type="project" value="UniProtKB-EC"/>
</dbReference>
<evidence type="ECO:0000256" key="7">
    <source>
        <dbReference type="RuleBase" id="RU362057"/>
    </source>
</evidence>
<dbReference type="Pfam" id="PF00201">
    <property type="entry name" value="UDPGT"/>
    <property type="match status" value="1"/>
</dbReference>
<protein>
    <recommendedName>
        <fullName evidence="7">Glycosyltransferase</fullName>
        <ecNumber evidence="7">2.4.1.-</ecNumber>
    </recommendedName>
</protein>
<evidence type="ECO:0000256" key="2">
    <source>
        <dbReference type="ARBA" id="ARBA00009995"/>
    </source>
</evidence>
<evidence type="ECO:0000256" key="6">
    <source>
        <dbReference type="RuleBase" id="RU003718"/>
    </source>
</evidence>
<dbReference type="InterPro" id="IPR035595">
    <property type="entry name" value="UDP_glycos_trans_CS"/>
</dbReference>
<evidence type="ECO:0000256" key="5">
    <source>
        <dbReference type="ARBA" id="ARBA00047606"/>
    </source>
</evidence>
<dbReference type="FunFam" id="3.40.50.2000:FF:000080">
    <property type="entry name" value="Glycosyltransferase"/>
    <property type="match status" value="1"/>
</dbReference>
<comment type="similarity">
    <text evidence="2 6">Belongs to the UDP-glycosyltransferase family.</text>
</comment>
<keyword evidence="3 6" id="KW-0328">Glycosyltransferase</keyword>
<name>A0A9Q0FCI5_9ROSI</name>
<dbReference type="PROSITE" id="PS00375">
    <property type="entry name" value="UDPGT"/>
    <property type="match status" value="1"/>
</dbReference>
<dbReference type="InterPro" id="IPR050481">
    <property type="entry name" value="UDP-glycosyltransf_plant"/>
</dbReference>
<dbReference type="CDD" id="cd03784">
    <property type="entry name" value="GT1_Gtf-like"/>
    <property type="match status" value="1"/>
</dbReference>
<dbReference type="Proteomes" id="UP001141552">
    <property type="component" value="Unassembled WGS sequence"/>
</dbReference>
<feature type="compositionally biased region" description="Basic and acidic residues" evidence="8">
    <location>
        <begin position="322"/>
        <end position="336"/>
    </location>
</feature>